<comment type="caution">
    <text evidence="1">The sequence shown here is derived from an EMBL/GenBank/DDBJ whole genome shotgun (WGS) entry which is preliminary data.</text>
</comment>
<organism evidence="1 2">
    <name type="scientific">Gossypium davidsonii</name>
    <name type="common">Davidson's cotton</name>
    <name type="synonym">Gossypium klotzschianum subsp. davidsonii</name>
    <dbReference type="NCBI Taxonomy" id="34287"/>
    <lineage>
        <taxon>Eukaryota</taxon>
        <taxon>Viridiplantae</taxon>
        <taxon>Streptophyta</taxon>
        <taxon>Embryophyta</taxon>
        <taxon>Tracheophyta</taxon>
        <taxon>Spermatophyta</taxon>
        <taxon>Magnoliopsida</taxon>
        <taxon>eudicotyledons</taxon>
        <taxon>Gunneridae</taxon>
        <taxon>Pentapetalae</taxon>
        <taxon>rosids</taxon>
        <taxon>malvids</taxon>
        <taxon>Malvales</taxon>
        <taxon>Malvaceae</taxon>
        <taxon>Malvoideae</taxon>
        <taxon>Gossypium</taxon>
    </lineage>
</organism>
<sequence length="153" mass="17775">MDTFTWKSEVLRALFDDEQVRRILAIPLASSAQKNEVVWHKDNTSVYIAKRGYKWLITEELDLLGYDYTTHSTVLKAFYTKLWNLNIPCKIKIAMWKIGGINRALVSGMFVHATNLAEDWCGVLNRKWKAKLGTLVGRRVYKQQALYVQNNSY</sequence>
<evidence type="ECO:0008006" key="3">
    <source>
        <dbReference type="Google" id="ProtNLM"/>
    </source>
</evidence>
<keyword evidence="2" id="KW-1185">Reference proteome</keyword>
<dbReference type="AlphaFoldDB" id="A0A7J8SHM4"/>
<evidence type="ECO:0000313" key="1">
    <source>
        <dbReference type="EMBL" id="MBA0625086.1"/>
    </source>
</evidence>
<evidence type="ECO:0000313" key="2">
    <source>
        <dbReference type="Proteomes" id="UP000593561"/>
    </source>
</evidence>
<reference evidence="1 2" key="1">
    <citation type="journal article" date="2019" name="Genome Biol. Evol.">
        <title>Insights into the evolution of the New World diploid cottons (Gossypium, subgenus Houzingenia) based on genome sequencing.</title>
        <authorList>
            <person name="Grover C.E."/>
            <person name="Arick M.A. 2nd"/>
            <person name="Thrash A."/>
            <person name="Conover J.L."/>
            <person name="Sanders W.S."/>
            <person name="Peterson D.G."/>
            <person name="Frelichowski J.E."/>
            <person name="Scheffler J.A."/>
            <person name="Scheffler B.E."/>
            <person name="Wendel J.F."/>
        </authorList>
    </citation>
    <scope>NUCLEOTIDE SEQUENCE [LARGE SCALE GENOMIC DNA]</scope>
    <source>
        <strain evidence="1">27</strain>
        <tissue evidence="1">Leaf</tissue>
    </source>
</reference>
<dbReference type="Proteomes" id="UP000593561">
    <property type="component" value="Unassembled WGS sequence"/>
</dbReference>
<name>A0A7J8SHM4_GOSDV</name>
<dbReference type="EMBL" id="JABFAC010000009">
    <property type="protein sequence ID" value="MBA0625086.1"/>
    <property type="molecule type" value="Genomic_DNA"/>
</dbReference>
<gene>
    <name evidence="1" type="ORF">Godav_010326</name>
</gene>
<protein>
    <recommendedName>
        <fullName evidence="3">Reverse transcriptase zinc-binding domain-containing protein</fullName>
    </recommendedName>
</protein>
<proteinExistence type="predicted"/>
<accession>A0A7J8SHM4</accession>